<evidence type="ECO:0000256" key="15">
    <source>
        <dbReference type="SAM" id="MobiDB-lite"/>
    </source>
</evidence>
<keyword evidence="5" id="KW-1003">Cell membrane</keyword>
<dbReference type="InterPro" id="IPR001452">
    <property type="entry name" value="SH3_domain"/>
</dbReference>
<evidence type="ECO:0000256" key="7">
    <source>
        <dbReference type="ARBA" id="ARBA00022737"/>
    </source>
</evidence>
<feature type="region of interest" description="Disordered" evidence="15">
    <location>
        <begin position="1438"/>
        <end position="1478"/>
    </location>
</feature>
<dbReference type="CDD" id="cd00063">
    <property type="entry name" value="FN3"/>
    <property type="match status" value="2"/>
</dbReference>
<evidence type="ECO:0000256" key="1">
    <source>
        <dbReference type="ARBA" id="ARBA00004236"/>
    </source>
</evidence>
<gene>
    <name evidence="18" type="primary">Tspoap1</name>
    <name evidence="18" type="ORF">PENPIL_R08171</name>
</gene>
<dbReference type="FunFam" id="2.30.30.40:FF:000023">
    <property type="entry name" value="RIMS-binding protein 2 isoform F"/>
    <property type="match status" value="1"/>
</dbReference>
<evidence type="ECO:0000256" key="11">
    <source>
        <dbReference type="ARBA" id="ARBA00054159"/>
    </source>
</evidence>
<dbReference type="GO" id="GO:0005886">
    <property type="term" value="C:plasma membrane"/>
    <property type="evidence" value="ECO:0007669"/>
    <property type="project" value="UniProtKB-SubCell"/>
</dbReference>
<feature type="compositionally biased region" description="Basic and acidic residues" evidence="15">
    <location>
        <begin position="1259"/>
        <end position="1270"/>
    </location>
</feature>
<feature type="region of interest" description="Disordered" evidence="15">
    <location>
        <begin position="1611"/>
        <end position="1635"/>
    </location>
</feature>
<dbReference type="Gene3D" id="2.30.30.40">
    <property type="entry name" value="SH3 Domains"/>
    <property type="match status" value="3"/>
</dbReference>
<dbReference type="GO" id="GO:0045202">
    <property type="term" value="C:synapse"/>
    <property type="evidence" value="ECO:0007669"/>
    <property type="project" value="UniProtKB-SubCell"/>
</dbReference>
<feature type="coiled-coil region" evidence="14">
    <location>
        <begin position="229"/>
        <end position="284"/>
    </location>
</feature>
<feature type="domain" description="SH3" evidence="16">
    <location>
        <begin position="1521"/>
        <end position="1589"/>
    </location>
</feature>
<organism evidence="18 19">
    <name type="scientific">Penelope pileata</name>
    <dbReference type="NCBI Taxonomy" id="1118817"/>
    <lineage>
        <taxon>Eukaryota</taxon>
        <taxon>Metazoa</taxon>
        <taxon>Chordata</taxon>
        <taxon>Craniata</taxon>
        <taxon>Vertebrata</taxon>
        <taxon>Euteleostomi</taxon>
        <taxon>Archelosauria</taxon>
        <taxon>Archosauria</taxon>
        <taxon>Dinosauria</taxon>
        <taxon>Saurischia</taxon>
        <taxon>Theropoda</taxon>
        <taxon>Coelurosauria</taxon>
        <taxon>Aves</taxon>
        <taxon>Neognathae</taxon>
        <taxon>Galloanserae</taxon>
        <taxon>Galliformes</taxon>
        <taxon>Cracidae</taxon>
        <taxon>Penelope</taxon>
    </lineage>
</organism>
<dbReference type="InterPro" id="IPR036028">
    <property type="entry name" value="SH3-like_dom_sf"/>
</dbReference>
<feature type="region of interest" description="Disordered" evidence="15">
    <location>
        <begin position="1205"/>
        <end position="1282"/>
    </location>
</feature>
<keyword evidence="4 13" id="KW-0728">SH3 domain</keyword>
<dbReference type="FunFam" id="2.60.40.10:FF:000643">
    <property type="entry name" value="RIMS-binding protein 2 isoform X1"/>
    <property type="match status" value="1"/>
</dbReference>
<evidence type="ECO:0000256" key="4">
    <source>
        <dbReference type="ARBA" id="ARBA00022443"/>
    </source>
</evidence>
<evidence type="ECO:0000256" key="12">
    <source>
        <dbReference type="ARBA" id="ARBA00068024"/>
    </source>
</evidence>
<dbReference type="FunFam" id="2.60.40.10:FF:001380">
    <property type="entry name" value="Peripheral-type benzodiazepine receptor-associated protein 1"/>
    <property type="match status" value="1"/>
</dbReference>
<evidence type="ECO:0000259" key="17">
    <source>
        <dbReference type="PROSITE" id="PS50853"/>
    </source>
</evidence>
<dbReference type="InterPro" id="IPR036116">
    <property type="entry name" value="FN3_sf"/>
</dbReference>
<dbReference type="InterPro" id="IPR013783">
    <property type="entry name" value="Ig-like_fold"/>
</dbReference>
<comment type="function">
    <text evidence="11">Plays a role in the synaptic transmission as bifunctional linker that interacts simultaneously with RIMS1, RIMS2, CACNA1D and CACNA1B.</text>
</comment>
<dbReference type="Pfam" id="PF14604">
    <property type="entry name" value="SH3_9"/>
    <property type="match status" value="1"/>
</dbReference>
<feature type="domain" description="SH3" evidence="16">
    <location>
        <begin position="552"/>
        <end position="619"/>
    </location>
</feature>
<dbReference type="FunFam" id="2.30.30.40:FF:000016">
    <property type="entry name" value="RIMS-binding protein 2 isoform X2"/>
    <property type="match status" value="1"/>
</dbReference>
<evidence type="ECO:0000256" key="13">
    <source>
        <dbReference type="PROSITE-ProRule" id="PRU00192"/>
    </source>
</evidence>
<keyword evidence="19" id="KW-1185">Reference proteome</keyword>
<feature type="compositionally biased region" description="Acidic residues" evidence="15">
    <location>
        <begin position="1149"/>
        <end position="1160"/>
    </location>
</feature>
<evidence type="ECO:0000256" key="5">
    <source>
        <dbReference type="ARBA" id="ARBA00022475"/>
    </source>
</evidence>
<dbReference type="InterPro" id="IPR035753">
    <property type="entry name" value="RIM-BP_SH3_2"/>
</dbReference>
<dbReference type="CDD" id="cd12013">
    <property type="entry name" value="SH3_RIM-BP_3"/>
    <property type="match status" value="1"/>
</dbReference>
<comment type="similarity">
    <text evidence="3">Belongs to the RIMBP family.</text>
</comment>
<feature type="compositionally biased region" description="Polar residues" evidence="15">
    <location>
        <begin position="1076"/>
        <end position="1101"/>
    </location>
</feature>
<dbReference type="InterPro" id="IPR040325">
    <property type="entry name" value="RIMBP1/2/3"/>
</dbReference>
<dbReference type="Pfam" id="PF07653">
    <property type="entry name" value="SH3_2"/>
    <property type="match status" value="2"/>
</dbReference>
<dbReference type="EMBL" id="WBMW01001952">
    <property type="protein sequence ID" value="NXC41741.1"/>
    <property type="molecule type" value="Genomic_DNA"/>
</dbReference>
<feature type="compositionally biased region" description="Polar residues" evidence="15">
    <location>
        <begin position="216"/>
        <end position="226"/>
    </location>
</feature>
<dbReference type="CDD" id="cd12012">
    <property type="entry name" value="SH3_RIM-BP_2"/>
    <property type="match status" value="1"/>
</dbReference>
<feature type="domain" description="SH3" evidence="16">
    <location>
        <begin position="1660"/>
        <end position="1723"/>
    </location>
</feature>
<dbReference type="SUPFAM" id="SSF50044">
    <property type="entry name" value="SH3-domain"/>
    <property type="match status" value="3"/>
</dbReference>
<dbReference type="SMART" id="SM00060">
    <property type="entry name" value="FN3"/>
    <property type="match status" value="3"/>
</dbReference>
<evidence type="ECO:0000256" key="10">
    <source>
        <dbReference type="ARBA" id="ARBA00034103"/>
    </source>
</evidence>
<keyword evidence="6" id="KW-0963">Cytoplasm</keyword>
<name>A0A851NHK2_9GALL</name>
<dbReference type="InterPro" id="IPR035755">
    <property type="entry name" value="RIM-BP_SH3_3"/>
</dbReference>
<evidence type="ECO:0000313" key="18">
    <source>
        <dbReference type="EMBL" id="NXC41741.1"/>
    </source>
</evidence>
<evidence type="ECO:0000256" key="6">
    <source>
        <dbReference type="ARBA" id="ARBA00022490"/>
    </source>
</evidence>
<feature type="coiled-coil region" evidence="14">
    <location>
        <begin position="309"/>
        <end position="413"/>
    </location>
</feature>
<feature type="region of interest" description="Disordered" evidence="15">
    <location>
        <begin position="206"/>
        <end position="226"/>
    </location>
</feature>
<feature type="compositionally biased region" description="Basic and acidic residues" evidence="15">
    <location>
        <begin position="1054"/>
        <end position="1072"/>
    </location>
</feature>
<evidence type="ECO:0000256" key="9">
    <source>
        <dbReference type="ARBA" id="ARBA00023136"/>
    </source>
</evidence>
<dbReference type="PANTHER" id="PTHR14234">
    <property type="entry name" value="RIM BINDING PROTEIN-RELATED"/>
    <property type="match status" value="1"/>
</dbReference>
<feature type="region of interest" description="Disordered" evidence="15">
    <location>
        <begin position="462"/>
        <end position="529"/>
    </location>
</feature>
<feature type="compositionally biased region" description="Basic and acidic residues" evidence="15">
    <location>
        <begin position="1111"/>
        <end position="1132"/>
    </location>
</feature>
<dbReference type="InterPro" id="IPR003961">
    <property type="entry name" value="FN3_dom"/>
</dbReference>
<dbReference type="FunFam" id="2.60.40.10:FF:000072">
    <property type="entry name" value="RIMS-binding protein 2 isoform X1"/>
    <property type="match status" value="1"/>
</dbReference>
<evidence type="ECO:0000259" key="16">
    <source>
        <dbReference type="PROSITE" id="PS50002"/>
    </source>
</evidence>
<dbReference type="PROSITE" id="PS50853">
    <property type="entry name" value="FN3"/>
    <property type="match status" value="1"/>
</dbReference>
<dbReference type="OrthoDB" id="4158657at2759"/>
<dbReference type="FunFam" id="2.30.30.40:FF:000006">
    <property type="entry name" value="RIMS-binding protein 2 isoform X1"/>
    <property type="match status" value="1"/>
</dbReference>
<feature type="non-terminal residue" evidence="18">
    <location>
        <position position="1"/>
    </location>
</feature>
<dbReference type="PANTHER" id="PTHR14234:SF20">
    <property type="entry name" value="PERIPHERAL-TYPE BENZODIAZEPINE RECEPTOR-ASSOCIATED PROTEIN 1"/>
    <property type="match status" value="1"/>
</dbReference>
<dbReference type="SMART" id="SM00326">
    <property type="entry name" value="SH3"/>
    <property type="match status" value="3"/>
</dbReference>
<dbReference type="Pfam" id="PF25566">
    <property type="entry name" value="RIMB1_N"/>
    <property type="match status" value="1"/>
</dbReference>
<evidence type="ECO:0000256" key="14">
    <source>
        <dbReference type="SAM" id="Coils"/>
    </source>
</evidence>
<dbReference type="SUPFAM" id="SSF49265">
    <property type="entry name" value="Fibronectin type III"/>
    <property type="match status" value="2"/>
</dbReference>
<sequence length="1723" mass="191888">QSGVDYGFLVSQNTKLLSALEDLQHRCSSLAEENRLLRRSCFPETEEKVKHLKRKNAELAVIAKRLEERARKLQEANLKVVTAPVPLKGSSLELCKKAFARQRAKDLTEQASALLAKDKQIEALQQECRELQAKLIAGKDDPRCLNVMQFDRLLRESQKEVLRLQRQIALKNFKERLRPSKTTSGGPLPSTAACWGPALSVLPLGPAFEGHESFPPKNTVTDPESSQQVQQLEFELKKKRKKCENLEHEVRKKHKRCKELEIQLQEVQSENARLAEENLQLNEKAGWAGQVESENADLKLQVVLVTKERDSVIQTNQGLQTKLENLEQVLKHMRDVAERRQLLEAEHKEALLVLQEKQEEVRRLQQAQAEAKREHEGAVQLLESTLDCMQARVKDLEDQCRSQTEQFSLLSQELKQFRLQTGKIDLLTSTLVTSELPLALCSSTPQPHWEKDSSSPALLTHQSTKKLHNEETNESEQSQRAPDAAVVSPVSAASSQKQAKEVESQRSSSKSESMQNSPKSCPTPEVDTASEMEELDVDSISLMPEPGSQGPAKLQVFLARYSYNPFDGPNENPEAELPLTAGEYIYIYGDMDEDGFFEGELMDGRRGLVPSNFVERVSDDDLVTFLPSELNDLTHSSYQEKSFVSASTSSGDKSDFSIEESSISPLISKAEGDQEEPVSHTAVPYPRKLTLIKQLARSIVVGWEPPLLPAGCPDIQSYNVYVDEELHQNVKSGFQTKAVIEKLDLKTKAYRVSVQSVTEQGSSDKLRCTFFVGQDLCAAPTMLKVRNVTATSAEIMWLPCNSNYNHAVYLNGEECDVTKPGVYWYAFHNLQPSTQYVAKLEARPLKMPWEEVPEGQEQNSAVIRFTTPLAGTPDAPLDVQVEAGPSPGILVISWLPVTIDAEGSSNGVRVTGYAVYADGQKAIEVTSPTAGSVLVDLSQLQMFQVCREVSVRTMSLYGESVDSVPAQISSVLLRASRHSSPSDSAISTAFTSRLPCGESRGSLPARSPPTHQAAGLLLQQKMVQSKTKMPELGSPTNSSLKIRMETCHTCSVEESPKSPSAERQKEAKEKNLSPEPLSSPSQAEGTEGTSQVASTGGSSCQEFLRLSPGKEAMKEMSRVKREQEEKMSEMGRRQLTLFAEHNRSSDLSDILEEEEEDELSSEALEEKKWDPRESSYRENGEKMDLCDTDSDEEILERILELPLQNNHSKKLFSIPEVTEDEDEDEDEDEKRRSEKPLSIQDAILKADGGDSSLDLSARSVREERTAKESRGTGASPTWSKKKGNNYRERICSQPEMGRKRQNDFTEHCSRLLDNCSQMGGGLYRAPSLREELNIVSSAAGKEGFDVYSRARQGASQRNHRKAVVSGFAEPAGMAAHCSSPRSLEIDIEYDSEDDQDSTCASPPESSLWPERAQNCQEERQRLLLTLWWFLLQASGNKDPRGQELPGSAAWQAPSRRGNRNFRRSQMQKPLFSRPGECGRRGRVRQWETEATGYCTGEASGQYLSHAGPPRSAASETAVKDDGIRIFVALFDYDPVSMSPNPDAAEEELPFKEGQILKVCGDKDADGFYRGECAGREGYIPCNMVSEVQVENNEIKKQLLEQGFLPADTPMESIGNGTFSPPPRRQTVPPPKPRRSKKAQQILLFFCPTGQKRQDFEAELLTPRSMVAVFDYNPKESSPNADAEAELTFSAGDIITVFGSMDDDGFYYGELNQQRGLVPSNFLE</sequence>
<keyword evidence="7" id="KW-0677">Repeat</keyword>
<evidence type="ECO:0000256" key="2">
    <source>
        <dbReference type="ARBA" id="ARBA00004496"/>
    </source>
</evidence>
<feature type="compositionally biased region" description="Low complexity" evidence="15">
    <location>
        <begin position="481"/>
        <end position="497"/>
    </location>
</feature>
<dbReference type="Pfam" id="PF25523">
    <property type="entry name" value="Ig_RIMBP2"/>
    <property type="match status" value="1"/>
</dbReference>
<keyword evidence="8" id="KW-0770">Synapse</keyword>
<reference evidence="18" key="1">
    <citation type="submission" date="2019-09" db="EMBL/GenBank/DDBJ databases">
        <title>Bird 10,000 Genomes (B10K) Project - Family phase.</title>
        <authorList>
            <person name="Zhang G."/>
        </authorList>
    </citation>
    <scope>NUCLEOTIDE SEQUENCE</scope>
    <source>
        <strain evidence="18">B10K-DU-001-08</strain>
        <tissue evidence="18">Muscle</tissue>
    </source>
</reference>
<feature type="non-terminal residue" evidence="18">
    <location>
        <position position="1723"/>
    </location>
</feature>
<feature type="coiled-coil region" evidence="14">
    <location>
        <begin position="13"/>
        <end position="167"/>
    </location>
</feature>
<evidence type="ECO:0000313" key="19">
    <source>
        <dbReference type="Proteomes" id="UP000613066"/>
    </source>
</evidence>
<feature type="compositionally biased region" description="Pro residues" evidence="15">
    <location>
        <begin position="1619"/>
        <end position="1630"/>
    </location>
</feature>
<comment type="subcellular location">
    <subcellularLocation>
        <location evidence="1">Cell membrane</location>
    </subcellularLocation>
    <subcellularLocation>
        <location evidence="2">Cytoplasm</location>
    </subcellularLocation>
    <subcellularLocation>
        <location evidence="10">Synapse</location>
    </subcellularLocation>
</comment>
<evidence type="ECO:0000256" key="3">
    <source>
        <dbReference type="ARBA" id="ARBA00010749"/>
    </source>
</evidence>
<comment type="caution">
    <text evidence="18">The sequence shown here is derived from an EMBL/GenBank/DDBJ whole genome shotgun (WGS) entry which is preliminary data.</text>
</comment>
<feature type="compositionally biased region" description="Basic and acidic residues" evidence="15">
    <location>
        <begin position="1164"/>
        <end position="1185"/>
    </location>
</feature>
<feature type="compositionally biased region" description="Low complexity" evidence="15">
    <location>
        <begin position="505"/>
        <end position="520"/>
    </location>
</feature>
<dbReference type="InterPro" id="IPR057884">
    <property type="entry name" value="FN3_RIM-BP1/2/3"/>
</dbReference>
<feature type="region of interest" description="Disordered" evidence="15">
    <location>
        <begin position="1047"/>
        <end position="1188"/>
    </location>
</feature>
<proteinExistence type="inferred from homology"/>
<feature type="domain" description="Fibronectin type-III" evidence="17">
    <location>
        <begin position="779"/>
        <end position="870"/>
    </location>
</feature>
<dbReference type="Proteomes" id="UP000613066">
    <property type="component" value="Unassembled WGS sequence"/>
</dbReference>
<evidence type="ECO:0000256" key="8">
    <source>
        <dbReference type="ARBA" id="ARBA00023018"/>
    </source>
</evidence>
<dbReference type="PROSITE" id="PS50002">
    <property type="entry name" value="SH3"/>
    <property type="match status" value="3"/>
</dbReference>
<feature type="region of interest" description="Disordered" evidence="15">
    <location>
        <begin position="1390"/>
        <end position="1411"/>
    </location>
</feature>
<keyword evidence="14" id="KW-0175">Coiled coil</keyword>
<keyword evidence="9" id="KW-0472">Membrane</keyword>
<dbReference type="Gene3D" id="2.60.40.10">
    <property type="entry name" value="Immunoglobulins"/>
    <property type="match status" value="3"/>
</dbReference>
<feature type="compositionally biased region" description="Acidic residues" evidence="15">
    <location>
        <begin position="1217"/>
        <end position="1228"/>
    </location>
</feature>
<protein>
    <recommendedName>
        <fullName evidence="12">RIMS-binding protein 2</fullName>
    </recommendedName>
</protein>
<accession>A0A851NHK2</accession>
<dbReference type="InterPro" id="IPR057950">
    <property type="entry name" value="RIMB1/RIM3A-C-like_N"/>
</dbReference>
<dbReference type="CDD" id="cd12014">
    <property type="entry name" value="SH3_RIM-BP_1"/>
    <property type="match status" value="1"/>
</dbReference>
<dbReference type="GO" id="GO:0030156">
    <property type="term" value="F:benzodiazepine receptor binding"/>
    <property type="evidence" value="ECO:0007669"/>
    <property type="project" value="TreeGrafter"/>
</dbReference>